<feature type="chain" id="PRO_5028934185" evidence="1">
    <location>
        <begin position="20"/>
        <end position="581"/>
    </location>
</feature>
<reference evidence="3" key="2">
    <citation type="submission" date="2020-10" db="UniProtKB">
        <authorList>
            <consortium name="WormBaseParasite"/>
        </authorList>
    </citation>
    <scope>IDENTIFICATION</scope>
</reference>
<evidence type="ECO:0000256" key="1">
    <source>
        <dbReference type="SAM" id="SignalP"/>
    </source>
</evidence>
<feature type="signal peptide" evidence="1">
    <location>
        <begin position="1"/>
        <end position="19"/>
    </location>
</feature>
<evidence type="ECO:0000313" key="2">
    <source>
        <dbReference type="Proteomes" id="UP000492821"/>
    </source>
</evidence>
<dbReference type="WBParaSite" id="Pan_g17092.t1">
    <property type="protein sequence ID" value="Pan_g17092.t1"/>
    <property type="gene ID" value="Pan_g17092"/>
</dbReference>
<evidence type="ECO:0000313" key="3">
    <source>
        <dbReference type="WBParaSite" id="Pan_g17092.t1"/>
    </source>
</evidence>
<proteinExistence type="predicted"/>
<reference evidence="2" key="1">
    <citation type="journal article" date="2013" name="Genetics">
        <title>The draft genome and transcriptome of Panagrellus redivivus are shaped by the harsh demands of a free-living lifestyle.</title>
        <authorList>
            <person name="Srinivasan J."/>
            <person name="Dillman A.R."/>
            <person name="Macchietto M.G."/>
            <person name="Heikkinen L."/>
            <person name="Lakso M."/>
            <person name="Fracchia K.M."/>
            <person name="Antoshechkin I."/>
            <person name="Mortazavi A."/>
            <person name="Wong G."/>
            <person name="Sternberg P.W."/>
        </authorList>
    </citation>
    <scope>NUCLEOTIDE SEQUENCE [LARGE SCALE GENOMIC DNA]</scope>
    <source>
        <strain evidence="2">MT8872</strain>
    </source>
</reference>
<keyword evidence="2" id="KW-1185">Reference proteome</keyword>
<protein>
    <submittedName>
        <fullName evidence="3">Uncharacterized protein</fullName>
    </submittedName>
</protein>
<accession>A0A7E4ZTU7</accession>
<sequence>MNFSIIAFGICALTAFVFGHELTSDRYPRTERILFEYPTYTFCVTKTVFSVSSEVREQKDEPTKENLEEAIIQCGVSPLQCKSYTTSTDPDKYQKRLDSVGNDADVGTLQEYAKAMPINLRLDLTRKDVKVCKDSYGRFYGINRFFADTCPLIAFAKEKVITKYSPTSPREIQFLLQNVTNKDFIRQAVNISSYRGLCRFTPNDVTYLCGFLPFSPKDTMPSQGSNFLCPGTVEKNYQYTFYSDYKFTTFGSLDIDTKDASFKPTCYAALTFNIEQLPKGKPEITLTFNFNGKPPPDVVYTNNNVKYAFIKDFETGKFVRLENSNIVQFQTDVTVDAQTLEVSMFLFFMELVRTVNSKDATHCYMTLTQPHQDRNVHVLNFGVLSLKDFKSITDNILKCESLEALEAGLFAPIPRDVRSCRVVKGSNSTIYQCCCFAMNQPCNTERVIRQYFSLQANIGLHSCQFLTHPTGACAESRYNKFRCIGVFALTESNGFRNTKEDCVSSHLDNDRAHTLCRQYGGVINPHGGTCGMMAMYNMRGDYDVDETDLPIYVCCGDAYPAIAKTLRTKVLKRIGDFSHKE</sequence>
<keyword evidence="1" id="KW-0732">Signal</keyword>
<name>A0A7E4ZTU7_PANRE</name>
<dbReference type="AlphaFoldDB" id="A0A7E4ZTU7"/>
<dbReference type="Proteomes" id="UP000492821">
    <property type="component" value="Unassembled WGS sequence"/>
</dbReference>
<organism evidence="2 3">
    <name type="scientific">Panagrellus redivivus</name>
    <name type="common">Microworm</name>
    <dbReference type="NCBI Taxonomy" id="6233"/>
    <lineage>
        <taxon>Eukaryota</taxon>
        <taxon>Metazoa</taxon>
        <taxon>Ecdysozoa</taxon>
        <taxon>Nematoda</taxon>
        <taxon>Chromadorea</taxon>
        <taxon>Rhabditida</taxon>
        <taxon>Tylenchina</taxon>
        <taxon>Panagrolaimomorpha</taxon>
        <taxon>Panagrolaimoidea</taxon>
        <taxon>Panagrolaimidae</taxon>
        <taxon>Panagrellus</taxon>
    </lineage>
</organism>